<protein>
    <submittedName>
        <fullName evidence="3">DUF1713 domain-containing protein</fullName>
    </submittedName>
</protein>
<dbReference type="Proteomes" id="UP000025227">
    <property type="component" value="Unplaced"/>
</dbReference>
<evidence type="ECO:0000313" key="2">
    <source>
        <dbReference type="Proteomes" id="UP000025227"/>
    </source>
</evidence>
<evidence type="ECO:0000256" key="1">
    <source>
        <dbReference type="SAM" id="MobiDB-lite"/>
    </source>
</evidence>
<evidence type="ECO:0000313" key="3">
    <source>
        <dbReference type="WBParaSite" id="HCON_00053300-00001"/>
    </source>
</evidence>
<feature type="compositionally biased region" description="Polar residues" evidence="1">
    <location>
        <begin position="43"/>
        <end position="52"/>
    </location>
</feature>
<sequence length="258" mass="29814">MRSVALLAQKFSRLGIARGLHSHSFHSPLSSGLYIPLPKNDRIPSNSETAETPSAGGQRPTVPYSLPALENCRQVYTFPTLNRSPIVAPPPFLHRILEKMDPIPEKAPIEAPPTANPVPIQLAPRMLIIRRKKMKKHKRRKRYNRDFFKYQKHHKEKKLRAEREFIKRMKAHLAELESFKPEQYVEETIAAAKKEWSDDLAPTGRKLYPHWSRLMSLEELYGLPKSDYIDKKAGLAGEEDAEKIKQLKIEYDNKYRGI</sequence>
<accession>A0A7I4Y463</accession>
<proteinExistence type="predicted"/>
<dbReference type="AlphaFoldDB" id="A0A7I4Y463"/>
<dbReference type="OMA" id="HWSRFMS"/>
<dbReference type="WBParaSite" id="HCON_00053300-00001">
    <property type="protein sequence ID" value="HCON_00053300-00001"/>
    <property type="gene ID" value="HCON_00053300"/>
</dbReference>
<name>A0A7I4Y463_HAECO</name>
<feature type="region of interest" description="Disordered" evidence="1">
    <location>
        <begin position="40"/>
        <end position="61"/>
    </location>
</feature>
<organism evidence="2 3">
    <name type="scientific">Haemonchus contortus</name>
    <name type="common">Barber pole worm</name>
    <dbReference type="NCBI Taxonomy" id="6289"/>
    <lineage>
        <taxon>Eukaryota</taxon>
        <taxon>Metazoa</taxon>
        <taxon>Ecdysozoa</taxon>
        <taxon>Nematoda</taxon>
        <taxon>Chromadorea</taxon>
        <taxon>Rhabditida</taxon>
        <taxon>Rhabditina</taxon>
        <taxon>Rhabditomorpha</taxon>
        <taxon>Strongyloidea</taxon>
        <taxon>Trichostrongylidae</taxon>
        <taxon>Haemonchus</taxon>
    </lineage>
</organism>
<dbReference type="OrthoDB" id="5837974at2759"/>
<keyword evidence="2" id="KW-1185">Reference proteome</keyword>
<reference evidence="3" key="1">
    <citation type="submission" date="2020-12" db="UniProtKB">
        <authorList>
            <consortium name="WormBaseParasite"/>
        </authorList>
    </citation>
    <scope>IDENTIFICATION</scope>
    <source>
        <strain evidence="3">MHco3</strain>
    </source>
</reference>